<reference evidence="1 2" key="1">
    <citation type="submission" date="2022-12" db="EMBL/GenBank/DDBJ databases">
        <title>Assessment of beneficial effects and identification of host adaptation-associated genes of Ligilactobacillus salivarius isolated from Meles meles.</title>
        <authorList>
            <person name="Wang Y."/>
        </authorList>
    </citation>
    <scope>NUCLEOTIDE SEQUENCE [LARGE SCALE GENOMIC DNA]</scope>
    <source>
        <strain evidence="1 2">S35</strain>
        <plasmid evidence="1 2">unnamed2</plasmid>
    </source>
</reference>
<dbReference type="Proteomes" id="UP001224533">
    <property type="component" value="Plasmid unnamed2"/>
</dbReference>
<keyword evidence="1" id="KW-0614">Plasmid</keyword>
<dbReference type="AlphaFoldDB" id="A0ABD7YXZ7"/>
<gene>
    <name evidence="1" type="ORF">O2U02_11085</name>
</gene>
<geneLocation type="plasmid" evidence="1 2">
    <name>unnamed2</name>
</geneLocation>
<dbReference type="Gene3D" id="2.10.260.10">
    <property type="match status" value="1"/>
</dbReference>
<dbReference type="RefSeq" id="WP_283472143.1">
    <property type="nucleotide sequence ID" value="NZ_CP114503.1"/>
</dbReference>
<proteinExistence type="predicted"/>
<evidence type="ECO:0000313" key="1">
    <source>
        <dbReference type="EMBL" id="WHS18813.1"/>
    </source>
</evidence>
<name>A0ABD7YXZ7_9LACO</name>
<protein>
    <recommendedName>
        <fullName evidence="3">AbrB family transcriptional regulator</fullName>
    </recommendedName>
</protein>
<sequence>MSKTVVMRKSGNSRILTVPQGFEGSVGEKFDVEFKDGNIIYKPHKHVNIFATKEWQEYDYQKDLIEDKELSELKPVGKEVLD</sequence>
<organism evidence="1 2">
    <name type="scientific">Ligilactobacillus salivarius</name>
    <dbReference type="NCBI Taxonomy" id="1624"/>
    <lineage>
        <taxon>Bacteria</taxon>
        <taxon>Bacillati</taxon>
        <taxon>Bacillota</taxon>
        <taxon>Bacilli</taxon>
        <taxon>Lactobacillales</taxon>
        <taxon>Lactobacillaceae</taxon>
        <taxon>Ligilactobacillus</taxon>
    </lineage>
</organism>
<evidence type="ECO:0008006" key="3">
    <source>
        <dbReference type="Google" id="ProtNLM"/>
    </source>
</evidence>
<accession>A0ABD7YXZ7</accession>
<evidence type="ECO:0000313" key="2">
    <source>
        <dbReference type="Proteomes" id="UP001224533"/>
    </source>
</evidence>
<dbReference type="EMBL" id="CP114511">
    <property type="protein sequence ID" value="WHS18813.1"/>
    <property type="molecule type" value="Genomic_DNA"/>
</dbReference>